<geneLocation type="plasmid" evidence="2 3">
    <name>pNG100</name>
</geneLocation>
<feature type="region of interest" description="Disordered" evidence="1">
    <location>
        <begin position="106"/>
        <end position="132"/>
    </location>
</feature>
<dbReference type="GeneID" id="3126643"/>
<organism evidence="2 3">
    <name type="scientific">Haloarcula marismortui (strain ATCC 43049 / DSM 3752 / JCM 8966 / VKM B-1809)</name>
    <name type="common">Halobacterium marismortui</name>
    <dbReference type="NCBI Taxonomy" id="272569"/>
    <lineage>
        <taxon>Archaea</taxon>
        <taxon>Methanobacteriati</taxon>
        <taxon>Methanobacteriota</taxon>
        <taxon>Stenosarchaea group</taxon>
        <taxon>Halobacteria</taxon>
        <taxon>Halobacteriales</taxon>
        <taxon>Haloarculaceae</taxon>
        <taxon>Haloarcula</taxon>
    </lineage>
</organism>
<evidence type="ECO:0000256" key="1">
    <source>
        <dbReference type="SAM" id="MobiDB-lite"/>
    </source>
</evidence>
<dbReference type="RefSeq" id="WP_011222123.1">
    <property type="nucleotide sequence ID" value="NC_006389.1"/>
</dbReference>
<reference evidence="2 3" key="1">
    <citation type="journal article" date="2004" name="Genome Res.">
        <title>Genome sequence of Haloarcula marismortui: a halophilic archaeon from the Dead Sea.</title>
        <authorList>
            <person name="Baliga N.S."/>
            <person name="Bonneau R."/>
            <person name="Facciotti M.T."/>
            <person name="Pan M."/>
            <person name="Glusman G."/>
            <person name="Deutsch E.W."/>
            <person name="Shannon P."/>
            <person name="Chiu Y."/>
            <person name="Weng R.S."/>
            <person name="Gan R.R."/>
            <person name="Hung P."/>
            <person name="Date S.V."/>
            <person name="Marcotte E."/>
            <person name="Hood L."/>
            <person name="Ng W.V."/>
        </authorList>
    </citation>
    <scope>NUCLEOTIDE SEQUENCE [LARGE SCALE GENOMIC DNA]</scope>
    <source>
        <strain evidence="3">ATCC 43049 / DSM 3752 / JCM 8966 / VKM B-1809</strain>
        <plasmid evidence="3">Plasmid pNG100</plasmid>
    </source>
</reference>
<dbReference type="HOGENOM" id="CLU_1131578_0_0_2"/>
<evidence type="ECO:0000313" key="2">
    <source>
        <dbReference type="EMBL" id="AAV44269.1"/>
    </source>
</evidence>
<dbReference type="AlphaFoldDB" id="Q5V872"/>
<proteinExistence type="predicted"/>
<feature type="compositionally biased region" description="Low complexity" evidence="1">
    <location>
        <begin position="112"/>
        <end position="124"/>
    </location>
</feature>
<sequence length="245" mass="26529">MAESAEPELSIEDIEFLTIVRDVSDNPDEYDGTELGEAPATVTVITDNTSLSKSQVKYRLNSESDAGNSRGFTEDQLGYIESYGASMTEKGWGPRSCEITEKGREAVDGVTENSTLSLSTSEGGSPAGGSTERIEELAEDIERLDNQLAAMGTRLTEATEAIEEFNEAEFGAVDDEIAHKLEAALNAMITYNNIFEYVLGADVRPFHPDEDGKIDAEMVAEGREQIVAAINATSESDAAEVLRRK</sequence>
<dbReference type="PATRIC" id="fig|272569.17.peg.11"/>
<evidence type="ECO:0000313" key="3">
    <source>
        <dbReference type="Proteomes" id="UP000001169"/>
    </source>
</evidence>
<keyword evidence="2" id="KW-0614">Plasmid</keyword>
<dbReference type="EnsemblBacteria" id="AAV44269">
    <property type="protein sequence ID" value="AAV44269"/>
    <property type="gene ID" value="pNG1012"/>
</dbReference>
<keyword evidence="3" id="KW-1185">Reference proteome</keyword>
<name>Q5V872_HALMA</name>
<dbReference type="Proteomes" id="UP000001169">
    <property type="component" value="Plasmid pNG100"/>
</dbReference>
<accession>Q5V872</accession>
<dbReference type="KEGG" id="hma:pNG1012"/>
<gene>
    <name evidence="2" type="ordered locus">pNG1012</name>
</gene>
<protein>
    <submittedName>
        <fullName evidence="2">Uncharacterized protein</fullName>
    </submittedName>
</protein>
<dbReference type="EMBL" id="AY596290">
    <property type="protein sequence ID" value="AAV44269.1"/>
    <property type="molecule type" value="Genomic_DNA"/>
</dbReference>